<gene>
    <name evidence="2" type="ORF">FHR87_002308</name>
</gene>
<dbReference type="InterPro" id="IPR046132">
    <property type="entry name" value="DUF6129"/>
</dbReference>
<comment type="caution">
    <text evidence="2">The sequence shown here is derived from an EMBL/GenBank/DDBJ whole genome shotgun (WGS) entry which is preliminary data.</text>
</comment>
<dbReference type="RefSeq" id="WP_183166809.1">
    <property type="nucleotide sequence ID" value="NZ_JACHXI010000010.1"/>
</dbReference>
<evidence type="ECO:0000259" key="1">
    <source>
        <dbReference type="Pfam" id="PF19624"/>
    </source>
</evidence>
<accession>A0A839T485</accession>
<evidence type="ECO:0000313" key="3">
    <source>
        <dbReference type="Proteomes" id="UP000549250"/>
    </source>
</evidence>
<dbReference type="EMBL" id="JACHXI010000010">
    <property type="protein sequence ID" value="MBB3103898.1"/>
    <property type="molecule type" value="Genomic_DNA"/>
</dbReference>
<name>A0A839T485_AZOMA</name>
<keyword evidence="3" id="KW-1185">Reference proteome</keyword>
<proteinExistence type="predicted"/>
<protein>
    <recommendedName>
        <fullName evidence="1">DUF6129 domain-containing protein</fullName>
    </recommendedName>
</protein>
<sequence>MISQTQLDEIIREVEQSSLDDALLARLRNTYPGIHFTHCMDDDIVVNAKPVAEKSGFNLYLVNSSDHCSVLTNDTQAASGVVLAEVIED</sequence>
<dbReference type="AlphaFoldDB" id="A0A839T485"/>
<dbReference type="Proteomes" id="UP000549250">
    <property type="component" value="Unassembled WGS sequence"/>
</dbReference>
<dbReference type="Pfam" id="PF19624">
    <property type="entry name" value="DUF6129"/>
    <property type="match status" value="1"/>
</dbReference>
<reference evidence="2 3" key="1">
    <citation type="submission" date="2020-08" db="EMBL/GenBank/DDBJ databases">
        <title>Genomic Encyclopedia of Type Strains, Phase III (KMG-III): the genomes of soil and plant-associated and newly described type strains.</title>
        <authorList>
            <person name="Whitman W."/>
        </authorList>
    </citation>
    <scope>NUCLEOTIDE SEQUENCE [LARGE SCALE GENOMIC DNA]</scope>
    <source>
        <strain evidence="2 3">CECT 4462</strain>
    </source>
</reference>
<feature type="domain" description="DUF6129" evidence="1">
    <location>
        <begin position="25"/>
        <end position="75"/>
    </location>
</feature>
<organism evidence="2 3">
    <name type="scientific">Azomonas macrocytogenes</name>
    <name type="common">Azotobacter macrocytogenes</name>
    <dbReference type="NCBI Taxonomy" id="69962"/>
    <lineage>
        <taxon>Bacteria</taxon>
        <taxon>Pseudomonadati</taxon>
        <taxon>Pseudomonadota</taxon>
        <taxon>Gammaproteobacteria</taxon>
        <taxon>Pseudomonadales</taxon>
        <taxon>Pseudomonadaceae</taxon>
        <taxon>Azomonas</taxon>
    </lineage>
</organism>
<evidence type="ECO:0000313" key="2">
    <source>
        <dbReference type="EMBL" id="MBB3103898.1"/>
    </source>
</evidence>